<evidence type="ECO:0000313" key="2">
    <source>
        <dbReference type="Proteomes" id="UP001148838"/>
    </source>
</evidence>
<dbReference type="EMBL" id="JAJSOF020000015">
    <property type="protein sequence ID" value="KAJ4441435.1"/>
    <property type="molecule type" value="Genomic_DNA"/>
</dbReference>
<reference evidence="1 2" key="1">
    <citation type="journal article" date="2022" name="Allergy">
        <title>Genome assembly and annotation of Periplaneta americana reveal a comprehensive cockroach allergen profile.</title>
        <authorList>
            <person name="Wang L."/>
            <person name="Xiong Q."/>
            <person name="Saelim N."/>
            <person name="Wang L."/>
            <person name="Nong W."/>
            <person name="Wan A.T."/>
            <person name="Shi M."/>
            <person name="Liu X."/>
            <person name="Cao Q."/>
            <person name="Hui J.H.L."/>
            <person name="Sookrung N."/>
            <person name="Leung T.F."/>
            <person name="Tungtrongchitr A."/>
            <person name="Tsui S.K.W."/>
        </authorList>
    </citation>
    <scope>NUCLEOTIDE SEQUENCE [LARGE SCALE GENOMIC DNA]</scope>
    <source>
        <strain evidence="1">PWHHKU_190912</strain>
    </source>
</reference>
<organism evidence="1 2">
    <name type="scientific">Periplaneta americana</name>
    <name type="common">American cockroach</name>
    <name type="synonym">Blatta americana</name>
    <dbReference type="NCBI Taxonomy" id="6978"/>
    <lineage>
        <taxon>Eukaryota</taxon>
        <taxon>Metazoa</taxon>
        <taxon>Ecdysozoa</taxon>
        <taxon>Arthropoda</taxon>
        <taxon>Hexapoda</taxon>
        <taxon>Insecta</taxon>
        <taxon>Pterygota</taxon>
        <taxon>Neoptera</taxon>
        <taxon>Polyneoptera</taxon>
        <taxon>Dictyoptera</taxon>
        <taxon>Blattodea</taxon>
        <taxon>Blattoidea</taxon>
        <taxon>Blattidae</taxon>
        <taxon>Blattinae</taxon>
        <taxon>Periplaneta</taxon>
    </lineage>
</organism>
<gene>
    <name evidence="1" type="ORF">ANN_11290</name>
</gene>
<comment type="caution">
    <text evidence="1">The sequence shown here is derived from an EMBL/GenBank/DDBJ whole genome shotgun (WGS) entry which is preliminary data.</text>
</comment>
<dbReference type="Proteomes" id="UP001148838">
    <property type="component" value="Unassembled WGS sequence"/>
</dbReference>
<keyword evidence="2" id="KW-1185">Reference proteome</keyword>
<name>A0ABQ8T6W4_PERAM</name>
<evidence type="ECO:0008006" key="3">
    <source>
        <dbReference type="Google" id="ProtNLM"/>
    </source>
</evidence>
<evidence type="ECO:0000313" key="1">
    <source>
        <dbReference type="EMBL" id="KAJ4441435.1"/>
    </source>
</evidence>
<protein>
    <recommendedName>
        <fullName evidence="3">Per a allergen</fullName>
    </recommendedName>
</protein>
<proteinExistence type="predicted"/>
<sequence>MSQGSSTESYPAFVHIGLTGKPRKKPQPGRPQLRWLDEVEKDIIAAGVRGWKTKCHKILLLDQGQWSPAARSRGATASAFVIPQLYSPWSSNTMRTALSFGYPIIHRIEVDYNEEVHGISQEESCRGIDMLAIPPDSTSAYIIDPTVKFEAQEQQLAEVDAEKCRIYKSTIPCYLEKYYLTFNEVVELMAVARA</sequence>
<accession>A0ABQ8T6W4</accession>